<gene>
    <name evidence="1" type="ORF">WOA13_07435</name>
</gene>
<evidence type="ECO:0000313" key="1">
    <source>
        <dbReference type="EMBL" id="MEL4305655.1"/>
    </source>
</evidence>
<proteinExistence type="predicted"/>
<dbReference type="CDD" id="cd06561">
    <property type="entry name" value="AlkD_like"/>
    <property type="match status" value="1"/>
</dbReference>
<protein>
    <submittedName>
        <fullName evidence="1">DNA alkylation repair protein</fullName>
    </submittedName>
</protein>
<name>A0ABU9KTE1_9EURY</name>
<reference evidence="1 2" key="1">
    <citation type="submission" date="2024-04" db="EMBL/GenBank/DDBJ databases">
        <title>Methanococcoides sp. LMO-2.</title>
        <authorList>
            <person name="Liang L."/>
        </authorList>
    </citation>
    <scope>NUCLEOTIDE SEQUENCE [LARGE SCALE GENOMIC DNA]</scope>
    <source>
        <strain evidence="1 2">LMO-2</strain>
    </source>
</reference>
<evidence type="ECO:0000313" key="2">
    <source>
        <dbReference type="Proteomes" id="UP001396646"/>
    </source>
</evidence>
<dbReference type="InterPro" id="IPR016024">
    <property type="entry name" value="ARM-type_fold"/>
</dbReference>
<accession>A0ABU9KTE1</accession>
<dbReference type="Gene3D" id="1.25.10.90">
    <property type="match status" value="1"/>
</dbReference>
<dbReference type="RefSeq" id="WP_342127296.1">
    <property type="nucleotide sequence ID" value="NZ_JBCAUS010000005.1"/>
</dbReference>
<keyword evidence="2" id="KW-1185">Reference proteome</keyword>
<comment type="caution">
    <text evidence="1">The sequence shown here is derived from an EMBL/GenBank/DDBJ whole genome shotgun (WGS) entry which is preliminary data.</text>
</comment>
<dbReference type="PANTHER" id="PTHR41291">
    <property type="entry name" value="DNA ALKYLATION REPAIR PROTEIN"/>
    <property type="match status" value="1"/>
</dbReference>
<dbReference type="SUPFAM" id="SSF48371">
    <property type="entry name" value="ARM repeat"/>
    <property type="match status" value="1"/>
</dbReference>
<dbReference type="Proteomes" id="UP001396646">
    <property type="component" value="Unassembled WGS sequence"/>
</dbReference>
<dbReference type="PANTHER" id="PTHR41291:SF1">
    <property type="entry name" value="DNA ALKYLATION REPAIR PROTEIN"/>
    <property type="match status" value="1"/>
</dbReference>
<sequence>MYDSMGVVLVGTTEENYESIIVKLEELSDPEAIEGMAHFWITPEKCYGVSIPELRKIAKEIGKDHKLALMLWDKGYRETMILASMVDDPKQVSEKQMEMWVSDFDYWEICDQCCMNLFQKTQFSRRKAIEWSSRKEEFVKRSGFVLMARMAVADKKAEDSVFEEFFPLIEKGSVDARNFVKKAVNWALRQIGKRNPELNRKAIEVSEKLTGSNVASARWIGTDALKELTSEAVRKRLNK</sequence>
<dbReference type="InterPro" id="IPR014825">
    <property type="entry name" value="DNA_alkylation"/>
</dbReference>
<dbReference type="EMBL" id="JBCAUS010000005">
    <property type="protein sequence ID" value="MEL4305655.1"/>
    <property type="molecule type" value="Genomic_DNA"/>
</dbReference>
<organism evidence="1 2">
    <name type="scientific">Methanococcoides cohabitans</name>
    <dbReference type="NCBI Taxonomy" id="3136559"/>
    <lineage>
        <taxon>Archaea</taxon>
        <taxon>Methanobacteriati</taxon>
        <taxon>Methanobacteriota</taxon>
        <taxon>Stenosarchaea group</taxon>
        <taxon>Methanomicrobia</taxon>
        <taxon>Methanosarcinales</taxon>
        <taxon>Methanosarcinaceae</taxon>
        <taxon>Methanococcoides</taxon>
    </lineage>
</organism>
<dbReference type="Pfam" id="PF08713">
    <property type="entry name" value="DNA_alkylation"/>
    <property type="match status" value="1"/>
</dbReference>